<dbReference type="PANTHER" id="PTHR33986:SF15">
    <property type="entry name" value="MITOCHONDRIAL FISSION PROTEIN ELM1"/>
    <property type="match status" value="1"/>
</dbReference>
<keyword evidence="2" id="KW-1185">Reference proteome</keyword>
<organism evidence="1 2">
    <name type="scientific">Skermanella stibiiresistens SB22</name>
    <dbReference type="NCBI Taxonomy" id="1385369"/>
    <lineage>
        <taxon>Bacteria</taxon>
        <taxon>Pseudomonadati</taxon>
        <taxon>Pseudomonadota</taxon>
        <taxon>Alphaproteobacteria</taxon>
        <taxon>Rhodospirillales</taxon>
        <taxon>Azospirillaceae</taxon>
        <taxon>Skermanella</taxon>
    </lineage>
</organism>
<dbReference type="Pfam" id="PF06258">
    <property type="entry name" value="Mito_fiss_Elm1"/>
    <property type="match status" value="1"/>
</dbReference>
<dbReference type="SUPFAM" id="SSF53756">
    <property type="entry name" value="UDP-Glycosyltransferase/glycogen phosphorylase"/>
    <property type="match status" value="1"/>
</dbReference>
<evidence type="ECO:0000313" key="2">
    <source>
        <dbReference type="Proteomes" id="UP000019486"/>
    </source>
</evidence>
<dbReference type="AlphaFoldDB" id="W9GZH1"/>
<sequence length="332" mass="36005">MIVQHLTCWVVTDGKAGMENQCIGLAEAVGITPVVKRVTLRSPWRQLSPFFRLGPRHSTAPGSDALEPPWPDLLITSGRASVTPALGVRRVSRGKTFAVHIQDPQIPPRLLDLVVVPQHDKLRGPNVITTRGALHLITPEKLADAAARLGPAYEHLPRPRIAVLIGGTNKLFRMTPVIMGDVAEKLANLAKCHGAGLLVTPSRRTGADNEAILRARMADVPSVVWDGQGENPYFAFLALADVIVVTSDSVSMVSEACSTGKPVYIIELDGGSPKFQTFHQALKDAGVIRTFTGELDHWSYRPLDDTAVVGAEIRRRLEARTGQRIEAPRQAG</sequence>
<dbReference type="Proteomes" id="UP000019486">
    <property type="component" value="Unassembled WGS sequence"/>
</dbReference>
<evidence type="ECO:0008006" key="3">
    <source>
        <dbReference type="Google" id="ProtNLM"/>
    </source>
</evidence>
<name>W9GZH1_9PROT</name>
<dbReference type="STRING" id="1385369.N825_15765"/>
<evidence type="ECO:0000313" key="1">
    <source>
        <dbReference type="EMBL" id="EWY37857.1"/>
    </source>
</evidence>
<dbReference type="PATRIC" id="fig|1385369.3.peg.5004"/>
<accession>W9GZH1</accession>
<dbReference type="EMBL" id="AVFL01000022">
    <property type="protein sequence ID" value="EWY37857.1"/>
    <property type="molecule type" value="Genomic_DNA"/>
</dbReference>
<dbReference type="InterPro" id="IPR009367">
    <property type="entry name" value="Elm1-like"/>
</dbReference>
<reference evidence="1 2" key="1">
    <citation type="submission" date="2013-08" db="EMBL/GenBank/DDBJ databases">
        <title>The genome sequence of Skermanella stibiiresistens.</title>
        <authorList>
            <person name="Zhu W."/>
            <person name="Wang G."/>
        </authorList>
    </citation>
    <scope>NUCLEOTIDE SEQUENCE [LARGE SCALE GENOMIC DNA]</scope>
    <source>
        <strain evidence="1 2">SB22</strain>
    </source>
</reference>
<dbReference type="PANTHER" id="PTHR33986">
    <property type="entry name" value="OS02G0535700 PROTEIN"/>
    <property type="match status" value="1"/>
</dbReference>
<protein>
    <recommendedName>
        <fullName evidence="3">Nucleoside-diphosphate sugar epimerase</fullName>
    </recommendedName>
</protein>
<proteinExistence type="predicted"/>
<comment type="caution">
    <text evidence="1">The sequence shown here is derived from an EMBL/GenBank/DDBJ whole genome shotgun (WGS) entry which is preliminary data.</text>
</comment>
<gene>
    <name evidence="1" type="ORF">N825_15765</name>
</gene>